<dbReference type="EMBL" id="JAAKFY010000012">
    <property type="protein sequence ID" value="KAF3849027.1"/>
    <property type="molecule type" value="Genomic_DNA"/>
</dbReference>
<accession>A0A7J5YKL0</accession>
<gene>
    <name evidence="1" type="ORF">F7725_015524</name>
</gene>
<name>A0A7J5YKL0_DISMA</name>
<proteinExistence type="predicted"/>
<reference evidence="1 2" key="1">
    <citation type="submission" date="2020-03" db="EMBL/GenBank/DDBJ databases">
        <title>Dissostichus mawsoni Genome sequencing and assembly.</title>
        <authorList>
            <person name="Park H."/>
        </authorList>
    </citation>
    <scope>NUCLEOTIDE SEQUENCE [LARGE SCALE GENOMIC DNA]</scope>
    <source>
        <strain evidence="1">DM0001</strain>
        <tissue evidence="1">Muscle</tissue>
    </source>
</reference>
<organism evidence="1 2">
    <name type="scientific">Dissostichus mawsoni</name>
    <name type="common">Antarctic cod</name>
    <dbReference type="NCBI Taxonomy" id="36200"/>
    <lineage>
        <taxon>Eukaryota</taxon>
        <taxon>Metazoa</taxon>
        <taxon>Chordata</taxon>
        <taxon>Craniata</taxon>
        <taxon>Vertebrata</taxon>
        <taxon>Euteleostomi</taxon>
        <taxon>Actinopterygii</taxon>
        <taxon>Neopterygii</taxon>
        <taxon>Teleostei</taxon>
        <taxon>Neoteleostei</taxon>
        <taxon>Acanthomorphata</taxon>
        <taxon>Eupercaria</taxon>
        <taxon>Perciformes</taxon>
        <taxon>Notothenioidei</taxon>
        <taxon>Nototheniidae</taxon>
        <taxon>Dissostichus</taxon>
    </lineage>
</organism>
<dbReference type="AlphaFoldDB" id="A0A7J5YKL0"/>
<protein>
    <submittedName>
        <fullName evidence="1">Uncharacterized protein</fullName>
    </submittedName>
</protein>
<dbReference type="Proteomes" id="UP000518266">
    <property type="component" value="Unassembled WGS sequence"/>
</dbReference>
<evidence type="ECO:0000313" key="1">
    <source>
        <dbReference type="EMBL" id="KAF3849027.1"/>
    </source>
</evidence>
<evidence type="ECO:0000313" key="2">
    <source>
        <dbReference type="Proteomes" id="UP000518266"/>
    </source>
</evidence>
<comment type="caution">
    <text evidence="1">The sequence shown here is derived from an EMBL/GenBank/DDBJ whole genome shotgun (WGS) entry which is preliminary data.</text>
</comment>
<keyword evidence="2" id="KW-1185">Reference proteome</keyword>
<sequence>MSCDVNIVQKVIRRESLPPTSSPPSDRRSSWNSDIYRAFIHHLSLTWTSAKGYDGYQQMPLSVAESAVNI</sequence>